<organism evidence="3 4">
    <name type="scientific">Clostridium collagenovorans DSM 3089</name>
    <dbReference type="NCBI Taxonomy" id="1121306"/>
    <lineage>
        <taxon>Bacteria</taxon>
        <taxon>Bacillati</taxon>
        <taxon>Bacillota</taxon>
        <taxon>Clostridia</taxon>
        <taxon>Eubacteriales</taxon>
        <taxon>Clostridiaceae</taxon>
        <taxon>Clostridium</taxon>
    </lineage>
</organism>
<sequence length="431" mass="48142">MKLYDAVIIGGGIAGLASALQISNEGINDIIILEKEEYLGGNLNSCIDAGYGETFFNENMTGVEYAQRFIDEIERRKIEYRTKTTVIEVKNFDGYKETTLVNEEGITTIRSKSIVFTMGCKEKPRGSAHISANKCAGVFTAGMVQRFVNVQGVMPGREVVIFGSGDVALIVAKRLIIEGGNVVSIVEPMSLCRATQANIKGCIDYFNIPLSLKHTIVEIVGDDRVEAVVVAEVDDSLNVIKGTEKTIKCDTLILSVGLYPENEFLRQLGVELNKVTGGPIIDEVMQCSIPGVFASGSITHPYDHVDDITRESTISGRGVSKFLKGELNLEEYIEVHNKKGILYSLPNKVNVNNLYYDDLELRIRLKKPMPRCILKVYVDGEVILEEKRENLYSSELYSIFLPKKLIEDKREFKSIEISAEPYDYAFINYRR</sequence>
<dbReference type="EMBL" id="FQXP01000005">
    <property type="protein sequence ID" value="SHH80826.1"/>
    <property type="molecule type" value="Genomic_DNA"/>
</dbReference>
<reference evidence="3 4" key="1">
    <citation type="submission" date="2016-11" db="EMBL/GenBank/DDBJ databases">
        <authorList>
            <person name="Jaros S."/>
            <person name="Januszkiewicz K."/>
            <person name="Wedrychowicz H."/>
        </authorList>
    </citation>
    <scope>NUCLEOTIDE SEQUENCE [LARGE SCALE GENOMIC DNA]</scope>
    <source>
        <strain evidence="3 4">DSM 3089</strain>
    </source>
</reference>
<keyword evidence="4" id="KW-1185">Reference proteome</keyword>
<evidence type="ECO:0000256" key="1">
    <source>
        <dbReference type="ARBA" id="ARBA00023002"/>
    </source>
</evidence>
<evidence type="ECO:0000313" key="3">
    <source>
        <dbReference type="EMBL" id="SHH80826.1"/>
    </source>
</evidence>
<dbReference type="InterPro" id="IPR036188">
    <property type="entry name" value="FAD/NAD-bd_sf"/>
</dbReference>
<dbReference type="Proteomes" id="UP000184526">
    <property type="component" value="Unassembled WGS sequence"/>
</dbReference>
<proteinExistence type="predicted"/>
<protein>
    <submittedName>
        <fullName evidence="3">Thioredoxin reductase</fullName>
    </submittedName>
</protein>
<accession>A0A1M5VZY5</accession>
<evidence type="ECO:0000259" key="2">
    <source>
        <dbReference type="Pfam" id="PF07992"/>
    </source>
</evidence>
<dbReference type="SUPFAM" id="SSF51905">
    <property type="entry name" value="FAD/NAD(P)-binding domain"/>
    <property type="match status" value="1"/>
</dbReference>
<dbReference type="PRINTS" id="PR00368">
    <property type="entry name" value="FADPNR"/>
</dbReference>
<dbReference type="RefSeq" id="WP_072831375.1">
    <property type="nucleotide sequence ID" value="NZ_FQXP01000005.1"/>
</dbReference>
<dbReference type="PRINTS" id="PR00469">
    <property type="entry name" value="PNDRDTASEII"/>
</dbReference>
<dbReference type="OrthoDB" id="9776839at2"/>
<dbReference type="AlphaFoldDB" id="A0A1M5VZY5"/>
<dbReference type="STRING" id="1121306.SAMN02745196_01464"/>
<evidence type="ECO:0000313" key="4">
    <source>
        <dbReference type="Proteomes" id="UP000184526"/>
    </source>
</evidence>
<dbReference type="Pfam" id="PF07992">
    <property type="entry name" value="Pyr_redox_2"/>
    <property type="match status" value="1"/>
</dbReference>
<dbReference type="Gene3D" id="3.50.50.60">
    <property type="entry name" value="FAD/NAD(P)-binding domain"/>
    <property type="match status" value="2"/>
</dbReference>
<keyword evidence="1" id="KW-0560">Oxidoreductase</keyword>
<name>A0A1M5VZY5_9CLOT</name>
<dbReference type="GO" id="GO:0016491">
    <property type="term" value="F:oxidoreductase activity"/>
    <property type="evidence" value="ECO:0007669"/>
    <property type="project" value="UniProtKB-KW"/>
</dbReference>
<dbReference type="InterPro" id="IPR023753">
    <property type="entry name" value="FAD/NAD-binding_dom"/>
</dbReference>
<dbReference type="InterPro" id="IPR051691">
    <property type="entry name" value="Metab_Enz_Cyan_OpOx_G3PDH"/>
</dbReference>
<feature type="domain" description="FAD/NAD(P)-binding" evidence="2">
    <location>
        <begin position="4"/>
        <end position="300"/>
    </location>
</feature>
<dbReference type="PANTHER" id="PTHR42949">
    <property type="entry name" value="ANAEROBIC GLYCEROL-3-PHOSPHATE DEHYDROGENASE SUBUNIT B"/>
    <property type="match status" value="1"/>
</dbReference>
<gene>
    <name evidence="3" type="ORF">SAMN02745196_01464</name>
</gene>
<dbReference type="PANTHER" id="PTHR42949:SF3">
    <property type="entry name" value="ANAEROBIC GLYCEROL-3-PHOSPHATE DEHYDROGENASE SUBUNIT B"/>
    <property type="match status" value="1"/>
</dbReference>